<evidence type="ECO:0000313" key="2">
    <source>
        <dbReference type="EMBL" id="AMY11819.1"/>
    </source>
</evidence>
<gene>
    <name evidence="2" type="ORF">LuPra_05084</name>
</gene>
<dbReference type="KEGG" id="abac:LuPra_05084"/>
<feature type="compositionally biased region" description="Basic and acidic residues" evidence="1">
    <location>
        <begin position="1"/>
        <end position="18"/>
    </location>
</feature>
<accession>A0A143PVJ9</accession>
<dbReference type="Proteomes" id="UP000076079">
    <property type="component" value="Chromosome"/>
</dbReference>
<evidence type="ECO:0000256" key="1">
    <source>
        <dbReference type="SAM" id="MobiDB-lite"/>
    </source>
</evidence>
<reference evidence="2 3" key="1">
    <citation type="journal article" date="2016" name="Genome Announc.">
        <title>First Complete Genome Sequence of a Subdivision 6 Acidobacterium Strain.</title>
        <authorList>
            <person name="Huang S."/>
            <person name="Vieira S."/>
            <person name="Bunk B."/>
            <person name="Riedel T."/>
            <person name="Sproer C."/>
            <person name="Overmann J."/>
        </authorList>
    </citation>
    <scope>NUCLEOTIDE SEQUENCE [LARGE SCALE GENOMIC DNA]</scope>
    <source>
        <strain evidence="3">DSM 100886 HEG_-6_39</strain>
    </source>
</reference>
<proteinExistence type="predicted"/>
<protein>
    <submittedName>
        <fullName evidence="2">Uncharacterized protein</fullName>
    </submittedName>
</protein>
<organism evidence="2 3">
    <name type="scientific">Luteitalea pratensis</name>
    <dbReference type="NCBI Taxonomy" id="1855912"/>
    <lineage>
        <taxon>Bacteria</taxon>
        <taxon>Pseudomonadati</taxon>
        <taxon>Acidobacteriota</taxon>
        <taxon>Vicinamibacteria</taxon>
        <taxon>Vicinamibacterales</taxon>
        <taxon>Vicinamibacteraceae</taxon>
        <taxon>Luteitalea</taxon>
    </lineage>
</organism>
<evidence type="ECO:0000313" key="3">
    <source>
        <dbReference type="Proteomes" id="UP000076079"/>
    </source>
</evidence>
<reference evidence="3" key="2">
    <citation type="submission" date="2016-04" db="EMBL/GenBank/DDBJ databases">
        <title>First Complete Genome Sequence of a Subdivision 6 Acidobacterium.</title>
        <authorList>
            <person name="Huang S."/>
            <person name="Vieira S."/>
            <person name="Bunk B."/>
            <person name="Riedel T."/>
            <person name="Sproeer C."/>
            <person name="Overmann J."/>
        </authorList>
    </citation>
    <scope>NUCLEOTIDE SEQUENCE [LARGE SCALE GENOMIC DNA]</scope>
    <source>
        <strain evidence="3">DSM 100886 HEG_-6_39</strain>
    </source>
</reference>
<feature type="region of interest" description="Disordered" evidence="1">
    <location>
        <begin position="1"/>
        <end position="91"/>
    </location>
</feature>
<dbReference type="STRING" id="1855912.LuPra_05084"/>
<name>A0A143PVJ9_LUTPR</name>
<dbReference type="AlphaFoldDB" id="A0A143PVJ9"/>
<dbReference type="EMBL" id="CP015136">
    <property type="protein sequence ID" value="AMY11819.1"/>
    <property type="molecule type" value="Genomic_DNA"/>
</dbReference>
<sequence>MTRQDSSRQFDAREEGKGHVAAGNARRAPTHDIDDSPTEGSVPGLLIPEALSDGVEGEATSEWRAKKEDSRKADAVAELTKLERNAEDGRE</sequence>
<keyword evidence="3" id="KW-1185">Reference proteome</keyword>
<feature type="compositionally biased region" description="Basic and acidic residues" evidence="1">
    <location>
        <begin position="61"/>
        <end position="91"/>
    </location>
</feature>